<sequence>MSNLFNTLTHNLRRALASRGIELSLGHAHQLLAALHGYPSKAARDAVERKPEAPDLDVNWLVDTNQLASRADTLGLQLDLPELVVCLADASRELSGPRVYSSAVTLLEMTKYQVERALLSDIWVSNKLRDEARSGPYAVEVTPLGTIPTPLPQTGQDIRLLFSCAVQDEKDLFEDSPGFAISLTVEARLTMLDRRLISAPAIRILETALGKARVDIGLSSAEAGQYVNLSKQAWEALERGRYAGTQILIDAHDLFFSKLARLQKAPHHHDAQSDVEPLVAVFDAAQGTAPVDVVGADNFLGLEDARDGRKVIKSLAIDVRTRRIYVHRQGFDPAANRHVLKFAQRHLVTP</sequence>
<gene>
    <name evidence="1" type="ORF">GTP90_00010</name>
</gene>
<organism evidence="1 2">
    <name type="scientific">Duganella vulcania</name>
    <dbReference type="NCBI Taxonomy" id="2692166"/>
    <lineage>
        <taxon>Bacteria</taxon>
        <taxon>Pseudomonadati</taxon>
        <taxon>Pseudomonadota</taxon>
        <taxon>Betaproteobacteria</taxon>
        <taxon>Burkholderiales</taxon>
        <taxon>Oxalobacteraceae</taxon>
        <taxon>Telluria group</taxon>
        <taxon>Duganella</taxon>
    </lineage>
</organism>
<dbReference type="Proteomes" id="UP000447355">
    <property type="component" value="Unassembled WGS sequence"/>
</dbReference>
<dbReference type="AlphaFoldDB" id="A0A845GHT8"/>
<name>A0A845GHT8_9BURK</name>
<evidence type="ECO:0000313" key="1">
    <source>
        <dbReference type="EMBL" id="MYM92239.1"/>
    </source>
</evidence>
<protein>
    <submittedName>
        <fullName evidence="1">Uncharacterized protein</fullName>
    </submittedName>
</protein>
<accession>A0A845GHT8</accession>
<dbReference type="EMBL" id="WWCX01000001">
    <property type="protein sequence ID" value="MYM92239.1"/>
    <property type="molecule type" value="Genomic_DNA"/>
</dbReference>
<dbReference type="RefSeq" id="WP_161081525.1">
    <property type="nucleotide sequence ID" value="NZ_WWCX01000001.1"/>
</dbReference>
<proteinExistence type="predicted"/>
<reference evidence="1" key="1">
    <citation type="submission" date="2019-12" db="EMBL/GenBank/DDBJ databases">
        <title>Novel species isolated from a subtropical stream in China.</title>
        <authorList>
            <person name="Lu H."/>
        </authorList>
    </citation>
    <scope>NUCLEOTIDE SEQUENCE [LARGE SCALE GENOMIC DNA]</scope>
    <source>
        <strain evidence="1">FT81W</strain>
    </source>
</reference>
<comment type="caution">
    <text evidence="1">The sequence shown here is derived from an EMBL/GenBank/DDBJ whole genome shotgun (WGS) entry which is preliminary data.</text>
</comment>
<evidence type="ECO:0000313" key="2">
    <source>
        <dbReference type="Proteomes" id="UP000447355"/>
    </source>
</evidence>